<organism evidence="3 4">
    <name type="scientific">Cronartium quercuum f. sp. fusiforme G11</name>
    <dbReference type="NCBI Taxonomy" id="708437"/>
    <lineage>
        <taxon>Eukaryota</taxon>
        <taxon>Fungi</taxon>
        <taxon>Dikarya</taxon>
        <taxon>Basidiomycota</taxon>
        <taxon>Pucciniomycotina</taxon>
        <taxon>Pucciniomycetes</taxon>
        <taxon>Pucciniales</taxon>
        <taxon>Coleosporiaceae</taxon>
        <taxon>Cronartium</taxon>
    </lineage>
</organism>
<sequence length="1213" mass="135992">MLLTTLDGWKKSKWDLSHWSFPAPESVALLDAARAPEKVCGPARILTLQPTASNINPPVHQSLHPIRPGDQIRRGSATSEPTYELTLHYAPTGYHQQRAYYAAAVKWHFRHKALIVRDDPTIASFHCTSDGIMIKFASFEASHRAASWELPMILITEGSEGTCSYDEQGEERYHPLMVTSLLKTSSNSPLTIKLSGYRSRWDLVAFDHEVKIEHSPQVNPPSLVRRKLRDPPEFDFSPAINYNYTNQSASKGNISTTLWESEHASVQMTCDTCYFHSDIHFSLETGSRIINVAVNSLVKIVLSLSRAENKLKESLRSAARSARQNTLKWFTVLGRELSDTFATFTQKLSQLKNNPPSDSIELLALEDAVQKSAELTRQKARRFLVVAKNQLDDTLNRELSPETKSQIISLVNDTVKTTEDEVDLAIATMSSDAISGADVCSGDFDAEQQGLKKRSLYSSEQMKTKRFAFCRLGRRRTSAKITGRMKANLDVTLSMIGKMEFGIGEIVLLSAGLPGFSIPNIITIGPEVRLITDGTIGFEGTASVKFGADVEWEKLDANIDAKANQKLSTMKPTRPLIKFHKPSFQIQPVELKIMQDFKPQFNFGINLNVVGQEANIGIGASLGYENVFKFGNAATQPVEGCPDGLKYEFNLKADLEALIKLPTKRSFFFPNLPQTRTDPSQSVSIILDLDFQKLIKPRSSIENSADGHRLELGPSHKHHSTHSVKATMTSQHVGVPHFARLLKNSKVVGQVDLQLEQVYTSYNGYINHRRDLGLKRSLPSKFSPKSPWIRLKALDTDYRQTDYRSASSEVSLVRMWNQLELGVKTAKKNHGTSNAVQEPRPIRIERSWFDRSNGLSTSSRNGSQTAEASIQKVQPKHIWAMDQPEFERFLSLMRQHRTRFKQFLESKQRRKLRIQRETSPSSVELADKGPSQTLQEEAEINLYAYSQQNPEQIRHDIEEFLAYLNDKRPVSKNDQTILPMTHPNLGLSYGHLDLLHNERLTKPVPGRVLDQPDLRASRQTVSVAGIVGSMLRTSQIDLPATPFEPDANGFHNVDQGKAQFRLESASIDPYELPHEKDFQGFNDQTDSPNRYVDPRNKPQALGPNRFRVQVREGDRSEANRPNLHHKIGSPDWVGSEPPTRQETFVLDFLSSLSRSTSSPYSSTGSSTPQAKSDQVGGNQMRGSNQTTSESGQGHSDHLLKVLKDLISKPPSRG</sequence>
<dbReference type="Pfam" id="PF23865">
    <property type="entry name" value="DUF7223"/>
    <property type="match status" value="1"/>
</dbReference>
<keyword evidence="4" id="KW-1185">Reference proteome</keyword>
<feature type="region of interest" description="Disordered" evidence="1">
    <location>
        <begin position="1073"/>
        <end position="1138"/>
    </location>
</feature>
<name>A0A9P6NBQ9_9BASI</name>
<dbReference type="Proteomes" id="UP000886653">
    <property type="component" value="Unassembled WGS sequence"/>
</dbReference>
<dbReference type="PANTHER" id="PTHR28058">
    <property type="entry name" value="37S RIBOSOMAL PROTEIN MRP51, MITOCHONDRIAL"/>
    <property type="match status" value="1"/>
</dbReference>
<feature type="region of interest" description="Disordered" evidence="1">
    <location>
        <begin position="911"/>
        <end position="931"/>
    </location>
</feature>
<dbReference type="OrthoDB" id="2735536at2759"/>
<proteinExistence type="predicted"/>
<feature type="compositionally biased region" description="Low complexity" evidence="1">
    <location>
        <begin position="1155"/>
        <end position="1167"/>
    </location>
</feature>
<gene>
    <name evidence="3" type="ORF">CROQUDRAFT_109483</name>
</gene>
<protein>
    <recommendedName>
        <fullName evidence="2">DUF7223 domain-containing protein</fullName>
    </recommendedName>
</protein>
<accession>A0A9P6NBQ9</accession>
<feature type="domain" description="DUF7223" evidence="2">
    <location>
        <begin position="483"/>
        <end position="655"/>
    </location>
</feature>
<dbReference type="AlphaFoldDB" id="A0A9P6NBQ9"/>
<dbReference type="InterPro" id="IPR016712">
    <property type="entry name" value="Rbsml_bS1m-like"/>
</dbReference>
<evidence type="ECO:0000313" key="3">
    <source>
        <dbReference type="EMBL" id="KAG0142993.1"/>
    </source>
</evidence>
<comment type="caution">
    <text evidence="3">The sequence shown here is derived from an EMBL/GenBank/DDBJ whole genome shotgun (WGS) entry which is preliminary data.</text>
</comment>
<dbReference type="EMBL" id="MU167331">
    <property type="protein sequence ID" value="KAG0142993.1"/>
    <property type="molecule type" value="Genomic_DNA"/>
</dbReference>
<dbReference type="PANTHER" id="PTHR28058:SF1">
    <property type="entry name" value="SMALL RIBOSOMAL SUBUNIT PROTEIN BS1M"/>
    <property type="match status" value="1"/>
</dbReference>
<feature type="compositionally biased region" description="Basic and acidic residues" evidence="1">
    <location>
        <begin position="1194"/>
        <end position="1206"/>
    </location>
</feature>
<reference evidence="3" key="1">
    <citation type="submission" date="2013-11" db="EMBL/GenBank/DDBJ databases">
        <title>Genome sequence of the fusiform rust pathogen reveals effectors for host alternation and coevolution with pine.</title>
        <authorList>
            <consortium name="DOE Joint Genome Institute"/>
            <person name="Smith K."/>
            <person name="Pendleton A."/>
            <person name="Kubisiak T."/>
            <person name="Anderson C."/>
            <person name="Salamov A."/>
            <person name="Aerts A."/>
            <person name="Riley R."/>
            <person name="Clum A."/>
            <person name="Lindquist E."/>
            <person name="Ence D."/>
            <person name="Campbell M."/>
            <person name="Kronenberg Z."/>
            <person name="Feau N."/>
            <person name="Dhillon B."/>
            <person name="Hamelin R."/>
            <person name="Burleigh J."/>
            <person name="Smith J."/>
            <person name="Yandell M."/>
            <person name="Nelson C."/>
            <person name="Grigoriev I."/>
            <person name="Davis J."/>
        </authorList>
    </citation>
    <scope>NUCLEOTIDE SEQUENCE</scope>
    <source>
        <strain evidence="3">G11</strain>
    </source>
</reference>
<dbReference type="InterPro" id="IPR055647">
    <property type="entry name" value="DUF7223"/>
</dbReference>
<evidence type="ECO:0000313" key="4">
    <source>
        <dbReference type="Proteomes" id="UP000886653"/>
    </source>
</evidence>
<feature type="compositionally biased region" description="Basic and acidic residues" evidence="1">
    <location>
        <begin position="1109"/>
        <end position="1118"/>
    </location>
</feature>
<feature type="compositionally biased region" description="Polar residues" evidence="1">
    <location>
        <begin position="1168"/>
        <end position="1193"/>
    </location>
</feature>
<feature type="region of interest" description="Disordered" evidence="1">
    <location>
        <begin position="1155"/>
        <end position="1213"/>
    </location>
</feature>
<dbReference type="Pfam" id="PF11709">
    <property type="entry name" value="Mit_ribos_Mrp51"/>
    <property type="match status" value="1"/>
</dbReference>
<evidence type="ECO:0000256" key="1">
    <source>
        <dbReference type="SAM" id="MobiDB-lite"/>
    </source>
</evidence>
<feature type="region of interest" description="Disordered" evidence="1">
    <location>
        <begin position="853"/>
        <end position="872"/>
    </location>
</feature>
<evidence type="ECO:0000259" key="2">
    <source>
        <dbReference type="Pfam" id="PF23865"/>
    </source>
</evidence>